<dbReference type="InterPro" id="IPR013767">
    <property type="entry name" value="PAS_fold"/>
</dbReference>
<comment type="caution">
    <text evidence="2">The sequence shown here is derived from an EMBL/GenBank/DDBJ whole genome shotgun (WGS) entry which is preliminary data.</text>
</comment>
<dbReference type="InterPro" id="IPR000014">
    <property type="entry name" value="PAS"/>
</dbReference>
<dbReference type="AlphaFoldDB" id="A0A3M9L9V4"/>
<dbReference type="Pfam" id="PF00989">
    <property type="entry name" value="PAS"/>
    <property type="match status" value="1"/>
</dbReference>
<dbReference type="NCBIfam" id="TIGR00229">
    <property type="entry name" value="sensory_box"/>
    <property type="match status" value="1"/>
</dbReference>
<name>A0A3M9L9V4_9EURY</name>
<feature type="domain" description="PAS" evidence="1">
    <location>
        <begin position="36"/>
        <end position="81"/>
    </location>
</feature>
<dbReference type="InterPro" id="IPR035965">
    <property type="entry name" value="PAS-like_dom_sf"/>
</dbReference>
<dbReference type="SUPFAM" id="SSF55785">
    <property type="entry name" value="PYP-like sensor domain (PAS domain)"/>
    <property type="match status" value="1"/>
</dbReference>
<reference evidence="2 3" key="1">
    <citation type="submission" date="2018-10" db="EMBL/GenBank/DDBJ databases">
        <title>Cultivation of a novel Methanohalophilus strain from Kebrit Deep of the Red Sea and a genomic comparison of members of the genus Methanohalophilus.</title>
        <authorList>
            <person name="Guan Y."/>
            <person name="Ngugi D.K."/>
            <person name="Stingl U."/>
        </authorList>
    </citation>
    <scope>NUCLEOTIDE SEQUENCE [LARGE SCALE GENOMIC DNA]</scope>
    <source>
        <strain evidence="2 3">DSM 10369</strain>
    </source>
</reference>
<evidence type="ECO:0000313" key="3">
    <source>
        <dbReference type="Proteomes" id="UP000273978"/>
    </source>
</evidence>
<dbReference type="GO" id="GO:0006355">
    <property type="term" value="P:regulation of DNA-templated transcription"/>
    <property type="evidence" value="ECO:0007669"/>
    <property type="project" value="InterPro"/>
</dbReference>
<organism evidence="2 3">
    <name type="scientific">Methanohalophilus euhalobius</name>
    <dbReference type="NCBI Taxonomy" id="51203"/>
    <lineage>
        <taxon>Archaea</taxon>
        <taxon>Methanobacteriati</taxon>
        <taxon>Methanobacteriota</taxon>
        <taxon>Stenosarchaea group</taxon>
        <taxon>Methanomicrobia</taxon>
        <taxon>Methanosarcinales</taxon>
        <taxon>Methanosarcinaceae</taxon>
        <taxon>Methanohalophilus</taxon>
    </lineage>
</organism>
<dbReference type="PROSITE" id="PS50112">
    <property type="entry name" value="PAS"/>
    <property type="match status" value="1"/>
</dbReference>
<protein>
    <submittedName>
        <fullName evidence="2">PAS domain S-box protein</fullName>
    </submittedName>
</protein>
<dbReference type="Proteomes" id="UP000273978">
    <property type="component" value="Unassembled WGS sequence"/>
</dbReference>
<proteinExistence type="predicted"/>
<dbReference type="CDD" id="cd00130">
    <property type="entry name" value="PAS"/>
    <property type="match status" value="1"/>
</dbReference>
<dbReference type="SMART" id="SM00091">
    <property type="entry name" value="PAS"/>
    <property type="match status" value="1"/>
</dbReference>
<sequence length="112" mass="13000">MYCYNIVCINIYCVNYGINKGTVSMNPLPNYENTDNFNMWSEVVEQSVDSIVITDTNYSITDLNEAAEQMFGWSLEELKGKKPYCSKGYNLNFKNMIFLKISMKKLIYKISN</sequence>
<gene>
    <name evidence="2" type="ORF">EDD83_04585</name>
</gene>
<dbReference type="Gene3D" id="3.30.450.20">
    <property type="entry name" value="PAS domain"/>
    <property type="match status" value="1"/>
</dbReference>
<evidence type="ECO:0000259" key="1">
    <source>
        <dbReference type="PROSITE" id="PS50112"/>
    </source>
</evidence>
<dbReference type="EMBL" id="RJJF01000015">
    <property type="protein sequence ID" value="RNI09243.1"/>
    <property type="molecule type" value="Genomic_DNA"/>
</dbReference>
<evidence type="ECO:0000313" key="2">
    <source>
        <dbReference type="EMBL" id="RNI09243.1"/>
    </source>
</evidence>
<accession>A0A3M9L9V4</accession>